<dbReference type="PANTHER" id="PTHR42648:SF11">
    <property type="entry name" value="TRANSPOSON TY4-P GAG-POL POLYPROTEIN"/>
    <property type="match status" value="1"/>
</dbReference>
<name>A0A284RHU7_ARMOS</name>
<dbReference type="GO" id="GO:0006310">
    <property type="term" value="P:DNA recombination"/>
    <property type="evidence" value="ECO:0007669"/>
    <property type="project" value="UniProtKB-KW"/>
</dbReference>
<evidence type="ECO:0000256" key="10">
    <source>
        <dbReference type="ARBA" id="ARBA00023172"/>
    </source>
</evidence>
<evidence type="ECO:0000313" key="12">
    <source>
        <dbReference type="Proteomes" id="UP000219338"/>
    </source>
</evidence>
<keyword evidence="2" id="KW-0540">Nuclease</keyword>
<proteinExistence type="predicted"/>
<evidence type="ECO:0000256" key="2">
    <source>
        <dbReference type="ARBA" id="ARBA00022722"/>
    </source>
</evidence>
<evidence type="ECO:0000256" key="8">
    <source>
        <dbReference type="ARBA" id="ARBA00022918"/>
    </source>
</evidence>
<keyword evidence="10" id="KW-0233">DNA recombination</keyword>
<reference evidence="12" key="1">
    <citation type="journal article" date="2017" name="Nat. Ecol. Evol.">
        <title>Genome expansion and lineage-specific genetic innovations in the forest pathogenic fungi Armillaria.</title>
        <authorList>
            <person name="Sipos G."/>
            <person name="Prasanna A.N."/>
            <person name="Walter M.C."/>
            <person name="O'Connor E."/>
            <person name="Balint B."/>
            <person name="Krizsan K."/>
            <person name="Kiss B."/>
            <person name="Hess J."/>
            <person name="Varga T."/>
            <person name="Slot J."/>
            <person name="Riley R."/>
            <person name="Boka B."/>
            <person name="Rigling D."/>
            <person name="Barry K."/>
            <person name="Lee J."/>
            <person name="Mihaltcheva S."/>
            <person name="LaButti K."/>
            <person name="Lipzen A."/>
            <person name="Waldron R."/>
            <person name="Moloney N.M."/>
            <person name="Sperisen C."/>
            <person name="Kredics L."/>
            <person name="Vagvoelgyi C."/>
            <person name="Patrignani A."/>
            <person name="Fitzpatrick D."/>
            <person name="Nagy I."/>
            <person name="Doyle S."/>
            <person name="Anderson J.B."/>
            <person name="Grigoriev I.V."/>
            <person name="Gueldener U."/>
            <person name="Muensterkoetter M."/>
            <person name="Nagy L.G."/>
        </authorList>
    </citation>
    <scope>NUCLEOTIDE SEQUENCE [LARGE SCALE GENOMIC DNA]</scope>
    <source>
        <strain evidence="12">C18/9</strain>
    </source>
</reference>
<keyword evidence="7" id="KW-0229">DNA integration</keyword>
<evidence type="ECO:0000256" key="1">
    <source>
        <dbReference type="ARBA" id="ARBA00022695"/>
    </source>
</evidence>
<gene>
    <name evidence="11" type="ORF">ARMOST_11697</name>
</gene>
<keyword evidence="5" id="KW-0378">Hydrolase</keyword>
<keyword evidence="9" id="KW-0808">Transferase</keyword>
<dbReference type="GO" id="GO:0015074">
    <property type="term" value="P:DNA integration"/>
    <property type="evidence" value="ECO:0007669"/>
    <property type="project" value="UniProtKB-KW"/>
</dbReference>
<evidence type="ECO:0000256" key="9">
    <source>
        <dbReference type="ARBA" id="ARBA00022932"/>
    </source>
</evidence>
<accession>A0A284RHU7</accession>
<keyword evidence="4" id="KW-0255">Endonuclease</keyword>
<dbReference type="EMBL" id="FUEG01000009">
    <property type="protein sequence ID" value="SJL08334.1"/>
    <property type="molecule type" value="Genomic_DNA"/>
</dbReference>
<dbReference type="Proteomes" id="UP000219338">
    <property type="component" value="Unassembled WGS sequence"/>
</dbReference>
<keyword evidence="3" id="KW-0479">Metal-binding</keyword>
<dbReference type="OrthoDB" id="2995115at2759"/>
<dbReference type="InterPro" id="IPR039537">
    <property type="entry name" value="Retrotran_Ty1/copia-like"/>
</dbReference>
<organism evidence="11 12">
    <name type="scientific">Armillaria ostoyae</name>
    <name type="common">Armillaria root rot fungus</name>
    <dbReference type="NCBI Taxonomy" id="47428"/>
    <lineage>
        <taxon>Eukaryota</taxon>
        <taxon>Fungi</taxon>
        <taxon>Dikarya</taxon>
        <taxon>Basidiomycota</taxon>
        <taxon>Agaricomycotina</taxon>
        <taxon>Agaricomycetes</taxon>
        <taxon>Agaricomycetidae</taxon>
        <taxon>Agaricales</taxon>
        <taxon>Marasmiineae</taxon>
        <taxon>Physalacriaceae</taxon>
        <taxon>Armillaria</taxon>
    </lineage>
</organism>
<dbReference type="GO" id="GO:0003964">
    <property type="term" value="F:RNA-directed DNA polymerase activity"/>
    <property type="evidence" value="ECO:0007669"/>
    <property type="project" value="UniProtKB-KW"/>
</dbReference>
<keyword evidence="9" id="KW-0239">DNA-directed DNA polymerase</keyword>
<protein>
    <submittedName>
        <fullName evidence="11">Uncharacterized protein</fullName>
    </submittedName>
</protein>
<evidence type="ECO:0000313" key="11">
    <source>
        <dbReference type="EMBL" id="SJL08334.1"/>
    </source>
</evidence>
<evidence type="ECO:0000256" key="7">
    <source>
        <dbReference type="ARBA" id="ARBA00022908"/>
    </source>
</evidence>
<dbReference type="GO" id="GO:0046872">
    <property type="term" value="F:metal ion binding"/>
    <property type="evidence" value="ECO:0007669"/>
    <property type="project" value="UniProtKB-KW"/>
</dbReference>
<evidence type="ECO:0000256" key="6">
    <source>
        <dbReference type="ARBA" id="ARBA00022842"/>
    </source>
</evidence>
<dbReference type="AlphaFoldDB" id="A0A284RHU7"/>
<keyword evidence="1" id="KW-0548">Nucleotidyltransferase</keyword>
<keyword evidence="6" id="KW-0460">Magnesium</keyword>
<evidence type="ECO:0000256" key="3">
    <source>
        <dbReference type="ARBA" id="ARBA00022723"/>
    </source>
</evidence>
<dbReference type="GO" id="GO:0016787">
    <property type="term" value="F:hydrolase activity"/>
    <property type="evidence" value="ECO:0007669"/>
    <property type="project" value="UniProtKB-KW"/>
</dbReference>
<keyword evidence="12" id="KW-1185">Reference proteome</keyword>
<dbReference type="STRING" id="47428.A0A284RHU7"/>
<evidence type="ECO:0000256" key="5">
    <source>
        <dbReference type="ARBA" id="ARBA00022801"/>
    </source>
</evidence>
<evidence type="ECO:0000256" key="4">
    <source>
        <dbReference type="ARBA" id="ARBA00022759"/>
    </source>
</evidence>
<dbReference type="GO" id="GO:0004519">
    <property type="term" value="F:endonuclease activity"/>
    <property type="evidence" value="ECO:0007669"/>
    <property type="project" value="UniProtKB-KW"/>
</dbReference>
<keyword evidence="8" id="KW-0695">RNA-directed DNA polymerase</keyword>
<sequence>MKCIVSGKARVMGVTWNGKSPHEFCPSCILGKYQQSPYDHNANQATKILELLHIDTCSLMLTKTPQKQEHFFAILDNCTSFNNAEPIIKKNDCMKVFKDMQSLWENQTDEKVKKV</sequence>
<dbReference type="PANTHER" id="PTHR42648">
    <property type="entry name" value="TRANSPOSASE, PUTATIVE-RELATED"/>
    <property type="match status" value="1"/>
</dbReference>
<dbReference type="GO" id="GO:0003887">
    <property type="term" value="F:DNA-directed DNA polymerase activity"/>
    <property type="evidence" value="ECO:0007669"/>
    <property type="project" value="UniProtKB-KW"/>
</dbReference>